<reference evidence="2" key="1">
    <citation type="submission" date="2018-05" db="EMBL/GenBank/DDBJ databases">
        <title>Algibacter marinivivus sp. nov., isolated from sample around a algae.</title>
        <authorList>
            <person name="Lu D."/>
        </authorList>
    </citation>
    <scope>NUCLEOTIDE SEQUENCE [LARGE SCALE GENOMIC DNA]</scope>
    <source>
        <strain evidence="2">ZY111</strain>
    </source>
</reference>
<name>A0A2U2X4T6_9FLAO</name>
<reference evidence="1 2" key="2">
    <citation type="submission" date="2018-05" db="EMBL/GenBank/DDBJ databases">
        <title>Algibacter marinivivus sp. nov., isolated from sample around a algae.</title>
        <authorList>
            <person name="Zhong X."/>
        </authorList>
    </citation>
    <scope>NUCLEOTIDE SEQUENCE [LARGE SCALE GENOMIC DNA]</scope>
    <source>
        <strain evidence="1 2">ZY111</strain>
    </source>
</reference>
<dbReference type="AlphaFoldDB" id="A0A2U2X4T6"/>
<dbReference type="GO" id="GO:0016740">
    <property type="term" value="F:transferase activity"/>
    <property type="evidence" value="ECO:0007669"/>
    <property type="project" value="UniProtKB-KW"/>
</dbReference>
<protein>
    <submittedName>
        <fullName evidence="1">UDP-glycosyltransferase</fullName>
    </submittedName>
</protein>
<comment type="caution">
    <text evidence="1">The sequence shown here is derived from an EMBL/GenBank/DDBJ whole genome shotgun (WGS) entry which is preliminary data.</text>
</comment>
<keyword evidence="2" id="KW-1185">Reference proteome</keyword>
<dbReference type="EMBL" id="QFRI01000002">
    <property type="protein sequence ID" value="PWH82796.1"/>
    <property type="molecule type" value="Genomic_DNA"/>
</dbReference>
<gene>
    <name evidence="1" type="ORF">DIS18_11240</name>
</gene>
<dbReference type="OrthoDB" id="913551at2"/>
<keyword evidence="1" id="KW-0808">Transferase</keyword>
<dbReference type="InterPro" id="IPR043148">
    <property type="entry name" value="TagF_C"/>
</dbReference>
<dbReference type="Proteomes" id="UP000245375">
    <property type="component" value="Unassembled WGS sequence"/>
</dbReference>
<dbReference type="Gene3D" id="3.40.50.12580">
    <property type="match status" value="1"/>
</dbReference>
<proteinExistence type="predicted"/>
<evidence type="ECO:0000313" key="2">
    <source>
        <dbReference type="Proteomes" id="UP000245375"/>
    </source>
</evidence>
<dbReference type="SUPFAM" id="SSF53756">
    <property type="entry name" value="UDP-Glycosyltransferase/glycogen phosphorylase"/>
    <property type="match status" value="1"/>
</dbReference>
<evidence type="ECO:0000313" key="1">
    <source>
        <dbReference type="EMBL" id="PWH82796.1"/>
    </source>
</evidence>
<accession>A0A2U2X4T6</accession>
<sequence length="464" mass="53893">MKKKVFVFFPDGVGLRNFAFTDFKSIGENMGFDITYWNNTIFSLKDNLGFNEVKIEDHSTHPLLPIYSRARKRAELNVSRDKFSDGVYPTYKFPFNYKGLKNSLKSIYTKCLIGLYSSEKGIIKLRQKINNLERSTSKYKYCKAQLETHKPDLVFCTTQRSTQSISALLAAQDLGIPTVAFVYSWDNVPKAMQVVETNYYFVWSDLMKEEVLKYYPFVKEEQVFVTGTPQFEPHYDASLKESRVDFFNTYNLDVNKKYICYSGDDETTSPLDQYYLEDLANVVRHLNNKGENLGIIYRKCPVDFTPRYNAVIEANKDIIEVLDPIWKQVGSQWNQVLPTPEDFKMLYNVCEHSEFVTNVCSSTVFDFVAHNKPCIYYNYEQPQLKKGIRDIGQNYKYVHFRSMPSKEAAVFCTDKKDLESLVKQILDGKLSNVEICEDWYQIVAGKEPTQASKNIWNTIDSLLK</sequence>
<dbReference type="RefSeq" id="WP_109353151.1">
    <property type="nucleotide sequence ID" value="NZ_QFRI01000002.1"/>
</dbReference>
<reference evidence="2" key="3">
    <citation type="submission" date="2018-05" db="EMBL/GenBank/DDBJ databases">
        <authorList>
            <person name="Lu D."/>
        </authorList>
    </citation>
    <scope>NUCLEOTIDE SEQUENCE [LARGE SCALE GENOMIC DNA]</scope>
    <source>
        <strain evidence="2">ZY111</strain>
    </source>
</reference>
<organism evidence="1 2">
    <name type="scientific">Algibacter marinivivus</name>
    <dbReference type="NCBI Taxonomy" id="2100723"/>
    <lineage>
        <taxon>Bacteria</taxon>
        <taxon>Pseudomonadati</taxon>
        <taxon>Bacteroidota</taxon>
        <taxon>Flavobacteriia</taxon>
        <taxon>Flavobacteriales</taxon>
        <taxon>Flavobacteriaceae</taxon>
        <taxon>Algibacter</taxon>
    </lineage>
</organism>